<dbReference type="InterPro" id="IPR025665">
    <property type="entry name" value="Beta-barrel_OMP_2"/>
</dbReference>
<dbReference type="Gene3D" id="2.40.160.20">
    <property type="match status" value="1"/>
</dbReference>
<keyword evidence="4" id="KW-1185">Reference proteome</keyword>
<dbReference type="RefSeq" id="WP_112304199.1">
    <property type="nucleotide sequence ID" value="NZ_QMDV01000001.1"/>
</dbReference>
<dbReference type="AlphaFoldDB" id="A0A364RIB6"/>
<evidence type="ECO:0000313" key="3">
    <source>
        <dbReference type="EMBL" id="RAU84037.1"/>
    </source>
</evidence>
<gene>
    <name evidence="3" type="ORF">DP923_02980</name>
</gene>
<sequence>MKNILLIHSFLALNLTAAAQITGPTMQQQDHNVSSYAFAPNAGIGIKGGVNFSNIRGSDTGNLGNTSGHTNFHAGVFAQFPIGDHFSVQPEVLYSRKGYELNDAIFRFDYLELPVLAAYNITNHISVHAGPQVGIMLSAKEEGKEVDLEPYNTFDYGVAAGIEGHFSRYRIGARYNLHFADLRSQDLNGNNINEDIKHRVAHIYVGVSF</sequence>
<organism evidence="3 4">
    <name type="scientific">Pontibacter arcticus</name>
    <dbReference type="NCBI Taxonomy" id="2080288"/>
    <lineage>
        <taxon>Bacteria</taxon>
        <taxon>Pseudomonadati</taxon>
        <taxon>Bacteroidota</taxon>
        <taxon>Cytophagia</taxon>
        <taxon>Cytophagales</taxon>
        <taxon>Hymenobacteraceae</taxon>
        <taxon>Pontibacter</taxon>
    </lineage>
</organism>
<reference evidence="3 4" key="1">
    <citation type="submission" date="2018-06" db="EMBL/GenBank/DDBJ databases">
        <authorList>
            <person name="Liu Z.-W."/>
        </authorList>
    </citation>
    <scope>NUCLEOTIDE SEQUENCE [LARGE SCALE GENOMIC DNA]</scope>
    <source>
        <strain evidence="3 4">2b14</strain>
    </source>
</reference>
<dbReference type="OrthoDB" id="947434at2"/>
<dbReference type="Proteomes" id="UP000251692">
    <property type="component" value="Unassembled WGS sequence"/>
</dbReference>
<dbReference type="EMBL" id="QMDV01000001">
    <property type="protein sequence ID" value="RAU84037.1"/>
    <property type="molecule type" value="Genomic_DNA"/>
</dbReference>
<feature type="signal peptide" evidence="1">
    <location>
        <begin position="1"/>
        <end position="19"/>
    </location>
</feature>
<name>A0A364RIB6_9BACT</name>
<proteinExistence type="predicted"/>
<comment type="caution">
    <text evidence="3">The sequence shown here is derived from an EMBL/GenBank/DDBJ whole genome shotgun (WGS) entry which is preliminary data.</text>
</comment>
<evidence type="ECO:0000259" key="2">
    <source>
        <dbReference type="Pfam" id="PF13568"/>
    </source>
</evidence>
<protein>
    <submittedName>
        <fullName evidence="3">PorT family protein</fullName>
    </submittedName>
</protein>
<feature type="domain" description="Outer membrane protein beta-barrel" evidence="2">
    <location>
        <begin position="41"/>
        <end position="176"/>
    </location>
</feature>
<reference evidence="3 4" key="2">
    <citation type="submission" date="2018-07" db="EMBL/GenBank/DDBJ databases">
        <title>Pontibacter sp. 2b14 genomic sequence and assembly.</title>
        <authorList>
            <person name="Du Z.-J."/>
        </authorList>
    </citation>
    <scope>NUCLEOTIDE SEQUENCE [LARGE SCALE GENOMIC DNA]</scope>
    <source>
        <strain evidence="3 4">2b14</strain>
    </source>
</reference>
<evidence type="ECO:0000313" key="4">
    <source>
        <dbReference type="Proteomes" id="UP000251692"/>
    </source>
</evidence>
<keyword evidence="1" id="KW-0732">Signal</keyword>
<accession>A0A364RIB6</accession>
<dbReference type="Pfam" id="PF13568">
    <property type="entry name" value="OMP_b-brl_2"/>
    <property type="match status" value="1"/>
</dbReference>
<evidence type="ECO:0000256" key="1">
    <source>
        <dbReference type="SAM" id="SignalP"/>
    </source>
</evidence>
<feature type="chain" id="PRO_5016935172" evidence="1">
    <location>
        <begin position="20"/>
        <end position="209"/>
    </location>
</feature>